<dbReference type="Proteomes" id="UP001431199">
    <property type="component" value="Unassembled WGS sequence"/>
</dbReference>
<reference evidence="1" key="1">
    <citation type="submission" date="2022-09" db="EMBL/GenBank/DDBJ databases">
        <title>Eubacterium sp. LFL-14 isolated from human feces.</title>
        <authorList>
            <person name="Liu F."/>
        </authorList>
    </citation>
    <scope>NUCLEOTIDE SEQUENCE</scope>
    <source>
        <strain evidence="1">LFL-14</strain>
    </source>
</reference>
<proteinExistence type="predicted"/>
<accession>A0ABT2M3F6</accession>
<organism evidence="1 2">
    <name type="scientific">Eubacterium album</name>
    <dbReference type="NCBI Taxonomy" id="2978477"/>
    <lineage>
        <taxon>Bacteria</taxon>
        <taxon>Bacillati</taxon>
        <taxon>Bacillota</taxon>
        <taxon>Clostridia</taxon>
        <taxon>Eubacteriales</taxon>
        <taxon>Eubacteriaceae</taxon>
        <taxon>Eubacterium</taxon>
    </lineage>
</organism>
<comment type="caution">
    <text evidence="1">The sequence shown here is derived from an EMBL/GenBank/DDBJ whole genome shotgun (WGS) entry which is preliminary data.</text>
</comment>
<dbReference type="EMBL" id="JAODBU010000009">
    <property type="protein sequence ID" value="MCT7399421.1"/>
    <property type="molecule type" value="Genomic_DNA"/>
</dbReference>
<evidence type="ECO:0000313" key="1">
    <source>
        <dbReference type="EMBL" id="MCT7399421.1"/>
    </source>
</evidence>
<dbReference type="RefSeq" id="WP_260978851.1">
    <property type="nucleotide sequence ID" value="NZ_JAODBU010000009.1"/>
</dbReference>
<evidence type="ECO:0000313" key="2">
    <source>
        <dbReference type="Proteomes" id="UP001431199"/>
    </source>
</evidence>
<sequence length="73" mass="8345">MKDTQRNYLIDIMKGIGMSQSKYMNLGDILTIMINGFGFASPGMFLLAFWFIPVFFSQCAYFASFCLSLNTIY</sequence>
<keyword evidence="2" id="KW-1185">Reference proteome</keyword>
<protein>
    <submittedName>
        <fullName evidence="1">Uncharacterized protein</fullName>
    </submittedName>
</protein>
<gene>
    <name evidence="1" type="ORF">N5B56_10045</name>
</gene>
<name>A0ABT2M3F6_9FIRM</name>